<sequence>MAVRLRTIGTVAVGVLVALDIVLVTLAFRHVRPSSGVSTPVAEARTPRATPTRVATQPSVTPSATPSHPATPSATAQASSRPTVPDLRASRTLVDIGAGAAVVRARTGTCGHGGATVELSLNGGETFVPSDVPSAAVILRAGSVDADRAWLVGMDADCTTVTTYTTSNGGGAWSEARGSGGNWHRLPQAGPRLQAPSGPTTVPCPRGEVVVGISELDEDRAYVSCSGGAIFATANGGASWAERGTLPGVLDLDFVDDSRALAVRTDDDTCEGVTVLATADGGATWTPRACVETDEEALPVVSADGDRAYLGVGDALWFSEDAGGSWQRRA</sequence>
<dbReference type="SUPFAM" id="SSF110296">
    <property type="entry name" value="Oligoxyloglucan reducing end-specific cellobiohydrolase"/>
    <property type="match status" value="1"/>
</dbReference>
<proteinExistence type="predicted"/>
<protein>
    <recommendedName>
        <fullName evidence="5">BNR/Asp-box repeat protein</fullName>
    </recommendedName>
</protein>
<dbReference type="AlphaFoldDB" id="A0A3D9V3R2"/>
<dbReference type="Proteomes" id="UP000256485">
    <property type="component" value="Unassembled WGS sequence"/>
</dbReference>
<reference evidence="3 4" key="1">
    <citation type="submission" date="2018-08" db="EMBL/GenBank/DDBJ databases">
        <title>Sequencing the genomes of 1000 actinobacteria strains.</title>
        <authorList>
            <person name="Klenk H.-P."/>
        </authorList>
    </citation>
    <scope>NUCLEOTIDE SEQUENCE [LARGE SCALE GENOMIC DNA]</scope>
    <source>
        <strain evidence="3 4">DSM 22891</strain>
    </source>
</reference>
<feature type="region of interest" description="Disordered" evidence="1">
    <location>
        <begin position="35"/>
        <end position="86"/>
    </location>
</feature>
<feature type="compositionally biased region" description="Low complexity" evidence="1">
    <location>
        <begin position="39"/>
        <end position="83"/>
    </location>
</feature>
<keyword evidence="4" id="KW-1185">Reference proteome</keyword>
<dbReference type="InterPro" id="IPR015943">
    <property type="entry name" value="WD40/YVTN_repeat-like_dom_sf"/>
</dbReference>
<keyword evidence="2" id="KW-1133">Transmembrane helix</keyword>
<comment type="caution">
    <text evidence="3">The sequence shown here is derived from an EMBL/GenBank/DDBJ whole genome shotgun (WGS) entry which is preliminary data.</text>
</comment>
<organism evidence="3 4">
    <name type="scientific">Thermasporomyces composti</name>
    <dbReference type="NCBI Taxonomy" id="696763"/>
    <lineage>
        <taxon>Bacteria</taxon>
        <taxon>Bacillati</taxon>
        <taxon>Actinomycetota</taxon>
        <taxon>Actinomycetes</taxon>
        <taxon>Propionibacteriales</taxon>
        <taxon>Nocardioidaceae</taxon>
        <taxon>Thermasporomyces</taxon>
    </lineage>
</organism>
<keyword evidence="2" id="KW-0472">Membrane</keyword>
<dbReference type="Gene3D" id="2.130.10.10">
    <property type="entry name" value="YVTN repeat-like/Quinoprotein amine dehydrogenase"/>
    <property type="match status" value="1"/>
</dbReference>
<dbReference type="EMBL" id="QTUC01000001">
    <property type="protein sequence ID" value="REF36119.1"/>
    <property type="molecule type" value="Genomic_DNA"/>
</dbReference>
<evidence type="ECO:0000313" key="3">
    <source>
        <dbReference type="EMBL" id="REF36119.1"/>
    </source>
</evidence>
<feature type="transmembrane region" description="Helical" evidence="2">
    <location>
        <begin position="7"/>
        <end position="28"/>
    </location>
</feature>
<gene>
    <name evidence="3" type="ORF">DFJ64_1518</name>
</gene>
<evidence type="ECO:0008006" key="5">
    <source>
        <dbReference type="Google" id="ProtNLM"/>
    </source>
</evidence>
<evidence type="ECO:0000256" key="1">
    <source>
        <dbReference type="SAM" id="MobiDB-lite"/>
    </source>
</evidence>
<accession>A0A3D9V3R2</accession>
<dbReference type="PANTHER" id="PTHR47199:SF2">
    <property type="entry name" value="PHOTOSYSTEM II STABILITY_ASSEMBLY FACTOR HCF136, CHLOROPLASTIC"/>
    <property type="match status" value="1"/>
</dbReference>
<evidence type="ECO:0000313" key="4">
    <source>
        <dbReference type="Proteomes" id="UP000256485"/>
    </source>
</evidence>
<evidence type="ECO:0000256" key="2">
    <source>
        <dbReference type="SAM" id="Phobius"/>
    </source>
</evidence>
<dbReference type="PANTHER" id="PTHR47199">
    <property type="entry name" value="PHOTOSYSTEM II STABILITY/ASSEMBLY FACTOR HCF136, CHLOROPLASTIC"/>
    <property type="match status" value="1"/>
</dbReference>
<keyword evidence="2" id="KW-0812">Transmembrane</keyword>
<name>A0A3D9V3R2_THECX</name>